<name>A0A916ZRU9_9FLAO</name>
<dbReference type="InterPro" id="IPR007298">
    <property type="entry name" value="Cu-R_lipoprotein_NlpE"/>
</dbReference>
<dbReference type="RefSeq" id="WP_188405792.1">
    <property type="nucleotide sequence ID" value="NZ_BMGL01000005.1"/>
</dbReference>
<evidence type="ECO:0000313" key="2">
    <source>
        <dbReference type="Proteomes" id="UP000599688"/>
    </source>
</evidence>
<dbReference type="EMBL" id="BMGL01000005">
    <property type="protein sequence ID" value="GGE11239.1"/>
    <property type="molecule type" value="Genomic_DNA"/>
</dbReference>
<accession>A0A916ZRU9</accession>
<dbReference type="PROSITE" id="PS51257">
    <property type="entry name" value="PROKAR_LIPOPROTEIN"/>
    <property type="match status" value="1"/>
</dbReference>
<reference evidence="1 2" key="1">
    <citation type="journal article" date="2014" name="Int. J. Syst. Evol. Microbiol.">
        <title>Complete genome sequence of Corynebacterium casei LMG S-19264T (=DSM 44701T), isolated from a smear-ripened cheese.</title>
        <authorList>
            <consortium name="US DOE Joint Genome Institute (JGI-PGF)"/>
            <person name="Walter F."/>
            <person name="Albersmeier A."/>
            <person name="Kalinowski J."/>
            <person name="Ruckert C."/>
        </authorList>
    </citation>
    <scope>NUCLEOTIDE SEQUENCE [LARGE SCALE GENOMIC DNA]</scope>
    <source>
        <strain evidence="1 2">CGMCC 1.12925</strain>
    </source>
</reference>
<dbReference type="Gene3D" id="2.40.128.640">
    <property type="match status" value="1"/>
</dbReference>
<keyword evidence="1" id="KW-0449">Lipoprotein</keyword>
<evidence type="ECO:0000313" key="1">
    <source>
        <dbReference type="EMBL" id="GGE11239.1"/>
    </source>
</evidence>
<dbReference type="Proteomes" id="UP000599688">
    <property type="component" value="Unassembled WGS sequence"/>
</dbReference>
<protein>
    <submittedName>
        <fullName evidence="1">Lipoprotein</fullName>
    </submittedName>
</protein>
<dbReference type="Pfam" id="PF04170">
    <property type="entry name" value="NlpE"/>
    <property type="match status" value="1"/>
</dbReference>
<sequence length="144" mass="16835">MLKKIALFCIAISIFGCKNEQKETESTVDQTEFKQEHNAKTALDYTGVYEGELPCADCEYILYKISIYEDMKFYAKYIYKGKSKEIFVEEGNYDWSESGNVIILKSEKQSTQFKVEENRIQMLSQDGKEIESSFSEKYYLQKVN</sequence>
<proteinExistence type="predicted"/>
<comment type="caution">
    <text evidence="1">The sequence shown here is derived from an EMBL/GenBank/DDBJ whole genome shotgun (WGS) entry which is preliminary data.</text>
</comment>
<organism evidence="1 2">
    <name type="scientific">Psychroflexus salis</name>
    <dbReference type="NCBI Taxonomy" id="1526574"/>
    <lineage>
        <taxon>Bacteria</taxon>
        <taxon>Pseudomonadati</taxon>
        <taxon>Bacteroidota</taxon>
        <taxon>Flavobacteriia</taxon>
        <taxon>Flavobacteriales</taxon>
        <taxon>Flavobacteriaceae</taxon>
        <taxon>Psychroflexus</taxon>
    </lineage>
</organism>
<dbReference type="AlphaFoldDB" id="A0A916ZRU9"/>
<gene>
    <name evidence="1" type="ORF">GCM10010831_10890</name>
</gene>
<keyword evidence="2" id="KW-1185">Reference proteome</keyword>